<dbReference type="PANTHER" id="PTHR21354:SF0">
    <property type="entry name" value="ZINC FINGER PROTEIN 511"/>
    <property type="match status" value="1"/>
</dbReference>
<protein>
    <recommendedName>
        <fullName evidence="4">C2H2-type domain-containing protein</fullName>
    </recommendedName>
</protein>
<dbReference type="PANTHER" id="PTHR21354">
    <property type="entry name" value="ZINC FINGER PROTEIN 511"/>
    <property type="match status" value="1"/>
</dbReference>
<accession>A0AAE8MZT5</accession>
<dbReference type="EMBL" id="ONZQ02000007">
    <property type="protein sequence ID" value="SPO02839.1"/>
    <property type="molecule type" value="Genomic_DNA"/>
</dbReference>
<gene>
    <name evidence="2" type="ORF">DNG_05515</name>
</gene>
<feature type="region of interest" description="Disordered" evidence="1">
    <location>
        <begin position="1"/>
        <end position="53"/>
    </location>
</feature>
<name>A0AAE8MZT5_9PEZI</name>
<dbReference type="Proteomes" id="UP001187682">
    <property type="component" value="Unassembled WGS sequence"/>
</dbReference>
<evidence type="ECO:0008006" key="4">
    <source>
        <dbReference type="Google" id="ProtNLM"/>
    </source>
</evidence>
<evidence type="ECO:0000256" key="1">
    <source>
        <dbReference type="SAM" id="MobiDB-lite"/>
    </source>
</evidence>
<feature type="region of interest" description="Disordered" evidence="1">
    <location>
        <begin position="129"/>
        <end position="195"/>
    </location>
</feature>
<dbReference type="AlphaFoldDB" id="A0AAE8MZT5"/>
<dbReference type="InterPro" id="IPR039258">
    <property type="entry name" value="ZNF511"/>
</dbReference>
<reference evidence="2" key="1">
    <citation type="submission" date="2018-03" db="EMBL/GenBank/DDBJ databases">
        <authorList>
            <person name="Guldener U."/>
        </authorList>
    </citation>
    <scope>NUCLEOTIDE SEQUENCE</scope>
</reference>
<evidence type="ECO:0000313" key="3">
    <source>
        <dbReference type="Proteomes" id="UP001187682"/>
    </source>
</evidence>
<sequence length="219" mass="24437">MSMKRSREPEEDAAASGIHSSDTEDPGTPAAKLVDLDYDTEGEESSLSMKCSMPPHKEALSFRSYEEYEAHYNSAHYSCFVEGCERKCMTPQKRRLHLIDKHMYPKNFFFALTKEGIDGRKSLLLEAGHRRRRSSIMSQPRESRRRASQVDAGNDEKQAEPVQGRPSSSHPAGGGPVPRSEKDNDQDMEGLAGAMSALKFVPRSIRFGRGASHTGFSKK</sequence>
<evidence type="ECO:0000313" key="2">
    <source>
        <dbReference type="EMBL" id="SPO02839.1"/>
    </source>
</evidence>
<keyword evidence="3" id="KW-1185">Reference proteome</keyword>
<comment type="caution">
    <text evidence="2">The sequence shown here is derived from an EMBL/GenBank/DDBJ whole genome shotgun (WGS) entry which is preliminary data.</text>
</comment>
<organism evidence="2 3">
    <name type="scientific">Cephalotrichum gorgonifer</name>
    <dbReference type="NCBI Taxonomy" id="2041049"/>
    <lineage>
        <taxon>Eukaryota</taxon>
        <taxon>Fungi</taxon>
        <taxon>Dikarya</taxon>
        <taxon>Ascomycota</taxon>
        <taxon>Pezizomycotina</taxon>
        <taxon>Sordariomycetes</taxon>
        <taxon>Hypocreomycetidae</taxon>
        <taxon>Microascales</taxon>
        <taxon>Microascaceae</taxon>
        <taxon>Cephalotrichum</taxon>
    </lineage>
</organism>
<proteinExistence type="predicted"/>